<dbReference type="Pfam" id="PF02175">
    <property type="entry name" value="7TM_GPCR_Srb"/>
    <property type="match status" value="1"/>
</dbReference>
<keyword evidence="4 6" id="KW-1133">Transmembrane helix</keyword>
<evidence type="ECO:0000256" key="5">
    <source>
        <dbReference type="ARBA" id="ARBA00023136"/>
    </source>
</evidence>
<comment type="similarity">
    <text evidence="2">Belongs to the nematode receptor-like protein srb family.</text>
</comment>
<evidence type="ECO:0000313" key="7">
    <source>
        <dbReference type="EnsemblMetazoa" id="CJA42327.1"/>
    </source>
</evidence>
<evidence type="ECO:0000256" key="6">
    <source>
        <dbReference type="SAM" id="Phobius"/>
    </source>
</evidence>
<dbReference type="PRINTS" id="PR00699">
    <property type="entry name" value="TMPROTEINSRB"/>
</dbReference>
<dbReference type="GO" id="GO:0004888">
    <property type="term" value="F:transmembrane signaling receptor activity"/>
    <property type="evidence" value="ECO:0007669"/>
    <property type="project" value="InterPro"/>
</dbReference>
<keyword evidence="8" id="KW-1185">Reference proteome</keyword>
<keyword evidence="5 6" id="KW-0472">Membrane</keyword>
<dbReference type="Proteomes" id="UP000005237">
    <property type="component" value="Unassembled WGS sequence"/>
</dbReference>
<protein>
    <submittedName>
        <fullName evidence="7">Uncharacterized protein</fullName>
    </submittedName>
</protein>
<evidence type="ECO:0000256" key="2">
    <source>
        <dbReference type="ARBA" id="ARBA00006860"/>
    </source>
</evidence>
<evidence type="ECO:0000256" key="3">
    <source>
        <dbReference type="ARBA" id="ARBA00022692"/>
    </source>
</evidence>
<evidence type="ECO:0000256" key="4">
    <source>
        <dbReference type="ARBA" id="ARBA00022989"/>
    </source>
</evidence>
<dbReference type="GO" id="GO:0007606">
    <property type="term" value="P:sensory perception of chemical stimulus"/>
    <property type="evidence" value="ECO:0007669"/>
    <property type="project" value="InterPro"/>
</dbReference>
<sequence length="76" mass="8604">GYHTIYPFFATTKCDLILSNPVFKWVHIGHLFLMTAPMMLGVGFTIERVVAITMAQSYEHVRTFLGPMLVFVLVGK</sequence>
<dbReference type="AlphaFoldDB" id="A0A8R1EWT8"/>
<dbReference type="InterPro" id="IPR002184">
    <property type="entry name" value="7TM_GPCR_serpentine_rcpt_Srb"/>
</dbReference>
<evidence type="ECO:0000313" key="8">
    <source>
        <dbReference type="Proteomes" id="UP000005237"/>
    </source>
</evidence>
<evidence type="ECO:0000256" key="1">
    <source>
        <dbReference type="ARBA" id="ARBA00004141"/>
    </source>
</evidence>
<proteinExistence type="inferred from homology"/>
<comment type="subcellular location">
    <subcellularLocation>
        <location evidence="1">Membrane</location>
        <topology evidence="1">Multi-pass membrane protein</topology>
    </subcellularLocation>
</comment>
<keyword evidence="3 6" id="KW-0812">Transmembrane</keyword>
<reference evidence="8" key="1">
    <citation type="submission" date="2010-08" db="EMBL/GenBank/DDBJ databases">
        <authorList>
            <consortium name="Caenorhabditis japonica Sequencing Consortium"/>
            <person name="Wilson R.K."/>
        </authorList>
    </citation>
    <scope>NUCLEOTIDE SEQUENCE [LARGE SCALE GENOMIC DNA]</scope>
    <source>
        <strain evidence="8">DF5081</strain>
    </source>
</reference>
<dbReference type="EnsemblMetazoa" id="CJA42327.1">
    <property type="protein sequence ID" value="CJA42327.1"/>
    <property type="gene ID" value="WBGene00218175"/>
</dbReference>
<accession>A0A8R1EWT8</accession>
<dbReference type="PANTHER" id="PTHR31216">
    <property type="entry name" value="SERPENTINE RECEPTOR CLASS BETA-1-RELATED-RELATED"/>
    <property type="match status" value="1"/>
</dbReference>
<dbReference type="GO" id="GO:0016020">
    <property type="term" value="C:membrane"/>
    <property type="evidence" value="ECO:0007669"/>
    <property type="project" value="UniProtKB-SubCell"/>
</dbReference>
<feature type="transmembrane region" description="Helical" evidence="6">
    <location>
        <begin position="25"/>
        <end position="46"/>
    </location>
</feature>
<name>A0A8R1EWT8_CAEJA</name>
<organism evidence="7 8">
    <name type="scientific">Caenorhabditis japonica</name>
    <dbReference type="NCBI Taxonomy" id="281687"/>
    <lineage>
        <taxon>Eukaryota</taxon>
        <taxon>Metazoa</taxon>
        <taxon>Ecdysozoa</taxon>
        <taxon>Nematoda</taxon>
        <taxon>Chromadorea</taxon>
        <taxon>Rhabditida</taxon>
        <taxon>Rhabditina</taxon>
        <taxon>Rhabditomorpha</taxon>
        <taxon>Rhabditoidea</taxon>
        <taxon>Rhabditidae</taxon>
        <taxon>Peloderinae</taxon>
        <taxon>Caenorhabditis</taxon>
    </lineage>
</organism>
<reference evidence="7" key="2">
    <citation type="submission" date="2022-06" db="UniProtKB">
        <authorList>
            <consortium name="EnsemblMetazoa"/>
        </authorList>
    </citation>
    <scope>IDENTIFICATION</scope>
    <source>
        <strain evidence="7">DF5081</strain>
    </source>
</reference>